<dbReference type="PANTHER" id="PTHR48095:SF2">
    <property type="entry name" value="BIOTIN CARBOXYLASE, CHLOROPLASTIC"/>
    <property type="match status" value="1"/>
</dbReference>
<accession>A0ABD1IJ56</accession>
<sequence length="71" mass="7631">MAGERPITLSPHRGGPMLEHRRGEIAVRVIRTAHEMGIPCVAVYLTIDKAALHVKLADESVCIGEAPSSQS</sequence>
<protein>
    <recommendedName>
        <fullName evidence="4">Biotin carboxylation domain-containing protein</fullName>
    </recommendedName>
</protein>
<keyword evidence="2" id="KW-0547">Nucleotide-binding</keyword>
<keyword evidence="1" id="KW-0436">Ligase</keyword>
<reference evidence="5 6" key="1">
    <citation type="submission" date="2024-06" db="EMBL/GenBank/DDBJ databases">
        <title>A chromosome level genome sequence of Diviner's sage (Salvia divinorum).</title>
        <authorList>
            <person name="Ford S.A."/>
            <person name="Ro D.-K."/>
            <person name="Ness R.W."/>
            <person name="Phillips M.A."/>
        </authorList>
    </citation>
    <scope>NUCLEOTIDE SEQUENCE [LARGE SCALE GENOMIC DNA]</scope>
    <source>
        <strain evidence="5">SAF-2024a</strain>
        <tissue evidence="5">Leaf</tissue>
    </source>
</reference>
<keyword evidence="3" id="KW-0067">ATP-binding</keyword>
<evidence type="ECO:0000256" key="3">
    <source>
        <dbReference type="ARBA" id="ARBA00022840"/>
    </source>
</evidence>
<feature type="domain" description="Biotin carboxylation" evidence="4">
    <location>
        <begin position="13"/>
        <end position="71"/>
    </location>
</feature>
<dbReference type="PANTHER" id="PTHR48095">
    <property type="entry name" value="PYRUVATE CARBOXYLASE SUBUNIT A"/>
    <property type="match status" value="1"/>
</dbReference>
<evidence type="ECO:0000256" key="1">
    <source>
        <dbReference type="ARBA" id="ARBA00022598"/>
    </source>
</evidence>
<name>A0ABD1IJ56_SALDI</name>
<comment type="caution">
    <text evidence="5">The sequence shown here is derived from an EMBL/GenBank/DDBJ whole genome shotgun (WGS) entry which is preliminary data.</text>
</comment>
<dbReference type="GO" id="GO:0005524">
    <property type="term" value="F:ATP binding"/>
    <property type="evidence" value="ECO:0007669"/>
    <property type="project" value="UniProtKB-KW"/>
</dbReference>
<evidence type="ECO:0000313" key="5">
    <source>
        <dbReference type="EMBL" id="KAL1568741.1"/>
    </source>
</evidence>
<dbReference type="PROSITE" id="PS50979">
    <property type="entry name" value="BC"/>
    <property type="match status" value="1"/>
</dbReference>
<dbReference type="InterPro" id="IPR011764">
    <property type="entry name" value="Biotin_carboxylation_dom"/>
</dbReference>
<evidence type="ECO:0000259" key="4">
    <source>
        <dbReference type="PROSITE" id="PS50979"/>
    </source>
</evidence>
<dbReference type="GO" id="GO:0016874">
    <property type="term" value="F:ligase activity"/>
    <property type="evidence" value="ECO:0007669"/>
    <property type="project" value="UniProtKB-KW"/>
</dbReference>
<evidence type="ECO:0000256" key="2">
    <source>
        <dbReference type="ARBA" id="ARBA00022741"/>
    </source>
</evidence>
<proteinExistence type="predicted"/>
<dbReference type="InterPro" id="IPR016185">
    <property type="entry name" value="PreATP-grasp_dom_sf"/>
</dbReference>
<evidence type="ECO:0000313" key="6">
    <source>
        <dbReference type="Proteomes" id="UP001567538"/>
    </source>
</evidence>
<dbReference type="SUPFAM" id="SSF52440">
    <property type="entry name" value="PreATP-grasp domain"/>
    <property type="match status" value="1"/>
</dbReference>
<dbReference type="Pfam" id="PF00289">
    <property type="entry name" value="Biotin_carb_N"/>
    <property type="match status" value="1"/>
</dbReference>
<organism evidence="5 6">
    <name type="scientific">Salvia divinorum</name>
    <name type="common">Maria pastora</name>
    <name type="synonym">Diviner's sage</name>
    <dbReference type="NCBI Taxonomy" id="28513"/>
    <lineage>
        <taxon>Eukaryota</taxon>
        <taxon>Viridiplantae</taxon>
        <taxon>Streptophyta</taxon>
        <taxon>Embryophyta</taxon>
        <taxon>Tracheophyta</taxon>
        <taxon>Spermatophyta</taxon>
        <taxon>Magnoliopsida</taxon>
        <taxon>eudicotyledons</taxon>
        <taxon>Gunneridae</taxon>
        <taxon>Pentapetalae</taxon>
        <taxon>asterids</taxon>
        <taxon>lamiids</taxon>
        <taxon>Lamiales</taxon>
        <taxon>Lamiaceae</taxon>
        <taxon>Nepetoideae</taxon>
        <taxon>Mentheae</taxon>
        <taxon>Salviinae</taxon>
        <taxon>Salvia</taxon>
        <taxon>Salvia subgen. Calosphace</taxon>
    </lineage>
</organism>
<dbReference type="Gene3D" id="3.40.50.20">
    <property type="match status" value="1"/>
</dbReference>
<dbReference type="InterPro" id="IPR005481">
    <property type="entry name" value="BC-like_N"/>
</dbReference>
<keyword evidence="6" id="KW-1185">Reference proteome</keyword>
<dbReference type="InterPro" id="IPR051602">
    <property type="entry name" value="ACC_Biotin_Carboxylase"/>
</dbReference>
<dbReference type="EMBL" id="JBEAFC010000001">
    <property type="protein sequence ID" value="KAL1568741.1"/>
    <property type="molecule type" value="Genomic_DNA"/>
</dbReference>
<dbReference type="Proteomes" id="UP001567538">
    <property type="component" value="Unassembled WGS sequence"/>
</dbReference>
<dbReference type="AlphaFoldDB" id="A0ABD1IJ56"/>
<gene>
    <name evidence="5" type="ORF">AAHA92_00316</name>
</gene>